<proteinExistence type="predicted"/>
<comment type="caution">
    <text evidence="1">The sequence shown here is derived from an EMBL/GenBank/DDBJ whole genome shotgun (WGS) entry which is preliminary data.</text>
</comment>
<sequence>MRLTVGANQSQLGQISEFTTWLLSIGDDLLVCFVYPNLLLNLNNTSYFRDKTILAPRLEIVNDVNKHTMKYLMGKEKTHLSSDSLYVEEGNI</sequence>
<protein>
    <submittedName>
        <fullName evidence="1">Uncharacterized protein</fullName>
    </submittedName>
</protein>
<evidence type="ECO:0000313" key="1">
    <source>
        <dbReference type="EMBL" id="RYR09593.1"/>
    </source>
</evidence>
<evidence type="ECO:0000313" key="2">
    <source>
        <dbReference type="Proteomes" id="UP000289738"/>
    </source>
</evidence>
<keyword evidence="2" id="KW-1185">Reference proteome</keyword>
<name>A0A444Z603_ARAHY</name>
<dbReference type="EMBL" id="SDMP01000015">
    <property type="protein sequence ID" value="RYR09593.1"/>
    <property type="molecule type" value="Genomic_DNA"/>
</dbReference>
<dbReference type="AlphaFoldDB" id="A0A444Z603"/>
<organism evidence="1 2">
    <name type="scientific">Arachis hypogaea</name>
    <name type="common">Peanut</name>
    <dbReference type="NCBI Taxonomy" id="3818"/>
    <lineage>
        <taxon>Eukaryota</taxon>
        <taxon>Viridiplantae</taxon>
        <taxon>Streptophyta</taxon>
        <taxon>Embryophyta</taxon>
        <taxon>Tracheophyta</taxon>
        <taxon>Spermatophyta</taxon>
        <taxon>Magnoliopsida</taxon>
        <taxon>eudicotyledons</taxon>
        <taxon>Gunneridae</taxon>
        <taxon>Pentapetalae</taxon>
        <taxon>rosids</taxon>
        <taxon>fabids</taxon>
        <taxon>Fabales</taxon>
        <taxon>Fabaceae</taxon>
        <taxon>Papilionoideae</taxon>
        <taxon>50 kb inversion clade</taxon>
        <taxon>dalbergioids sensu lato</taxon>
        <taxon>Dalbergieae</taxon>
        <taxon>Pterocarpus clade</taxon>
        <taxon>Arachis</taxon>
    </lineage>
</organism>
<accession>A0A444Z603</accession>
<dbReference type="Proteomes" id="UP000289738">
    <property type="component" value="Chromosome B05"/>
</dbReference>
<gene>
    <name evidence="1" type="ORF">Ahy_B05g077963</name>
</gene>
<reference evidence="1 2" key="1">
    <citation type="submission" date="2019-01" db="EMBL/GenBank/DDBJ databases">
        <title>Sequencing of cultivated peanut Arachis hypogaea provides insights into genome evolution and oil improvement.</title>
        <authorList>
            <person name="Chen X."/>
        </authorList>
    </citation>
    <scope>NUCLEOTIDE SEQUENCE [LARGE SCALE GENOMIC DNA]</scope>
    <source>
        <strain evidence="2">cv. Fuhuasheng</strain>
        <tissue evidence="1">Leaves</tissue>
    </source>
</reference>